<dbReference type="OrthoDB" id="5150671at2759"/>
<dbReference type="EMBL" id="CABFNO020001247">
    <property type="protein sequence ID" value="CAG9974151.1"/>
    <property type="molecule type" value="Genomic_DNA"/>
</dbReference>
<dbReference type="Proteomes" id="UP000754883">
    <property type="component" value="Unassembled WGS sequence"/>
</dbReference>
<reference evidence="3" key="1">
    <citation type="submission" date="2019-06" db="EMBL/GenBank/DDBJ databases">
        <authorList>
            <person name="Broberg M."/>
        </authorList>
    </citation>
    <scope>NUCLEOTIDE SEQUENCE [LARGE SCALE GENOMIC DNA]</scope>
</reference>
<dbReference type="AlphaFoldDB" id="A0A9N9U102"/>
<accession>A0A9N9U102</accession>
<name>A0A9N9U102_9HYPO</name>
<sequence length="236" mass="25729">MPRTAANHSYPFTEGYCVAPSSLSKCQSMERRTSATHLPVAGECHHLQDTYIEATDQGPLFTDERARTISPPLTAGPEVAPASPIMAPPCSGELRSPRPSSDVVMRRQARQACYEFSHGNEDLEIMFELNSDMGITLRQPESAGRRWRKRGAEEAPEGELGDLVTSVPSGSDDWAATGLDMGQAPMFWGDGSYSDVSGGEAVQTLELLGDRLHRDAQRQLELTDESCVWFGPDSAV</sequence>
<evidence type="ECO:0000256" key="1">
    <source>
        <dbReference type="SAM" id="MobiDB-lite"/>
    </source>
</evidence>
<feature type="region of interest" description="Disordered" evidence="1">
    <location>
        <begin position="140"/>
        <end position="161"/>
    </location>
</feature>
<evidence type="ECO:0000313" key="3">
    <source>
        <dbReference type="Proteomes" id="UP000754883"/>
    </source>
</evidence>
<organism evidence="2 3">
    <name type="scientific">Clonostachys byssicola</name>
    <dbReference type="NCBI Taxonomy" id="160290"/>
    <lineage>
        <taxon>Eukaryota</taxon>
        <taxon>Fungi</taxon>
        <taxon>Dikarya</taxon>
        <taxon>Ascomycota</taxon>
        <taxon>Pezizomycotina</taxon>
        <taxon>Sordariomycetes</taxon>
        <taxon>Hypocreomycetidae</taxon>
        <taxon>Hypocreales</taxon>
        <taxon>Bionectriaceae</taxon>
        <taxon>Clonostachys</taxon>
    </lineage>
</organism>
<protein>
    <submittedName>
        <fullName evidence="2">Uncharacterized protein</fullName>
    </submittedName>
</protein>
<keyword evidence="3" id="KW-1185">Reference proteome</keyword>
<gene>
    <name evidence="2" type="ORF">CBYS24578_00011717</name>
</gene>
<reference evidence="2 3" key="2">
    <citation type="submission" date="2021-10" db="EMBL/GenBank/DDBJ databases">
        <authorList>
            <person name="Piombo E."/>
        </authorList>
    </citation>
    <scope>NUCLEOTIDE SEQUENCE [LARGE SCALE GENOMIC DNA]</scope>
</reference>
<comment type="caution">
    <text evidence="2">The sequence shown here is derived from an EMBL/GenBank/DDBJ whole genome shotgun (WGS) entry which is preliminary data.</text>
</comment>
<evidence type="ECO:0000313" key="2">
    <source>
        <dbReference type="EMBL" id="CAG9974151.1"/>
    </source>
</evidence>
<proteinExistence type="predicted"/>